<accession>A0A8C5EYB8</accession>
<dbReference type="GO" id="GO:0006401">
    <property type="term" value="P:RNA catabolic process"/>
    <property type="evidence" value="ECO:0007669"/>
    <property type="project" value="InterPro"/>
</dbReference>
<dbReference type="OrthoDB" id="6222486at2759"/>
<protein>
    <submittedName>
        <fullName evidence="2">Uncharacterized protein</fullName>
    </submittedName>
</protein>
<dbReference type="Pfam" id="PF08615">
    <property type="entry name" value="RNase_H2_suC"/>
    <property type="match status" value="1"/>
</dbReference>
<keyword evidence="3" id="KW-1185">Reference proteome</keyword>
<dbReference type="GO" id="GO:0032299">
    <property type="term" value="C:ribonuclease H2 complex"/>
    <property type="evidence" value="ECO:0007669"/>
    <property type="project" value="InterPro"/>
</dbReference>
<dbReference type="InterPro" id="IPR052863">
    <property type="entry name" value="RNase_H2_subunit_C"/>
</dbReference>
<reference evidence="2" key="3">
    <citation type="submission" date="2025-09" db="UniProtKB">
        <authorList>
            <consortium name="Ensembl"/>
        </authorList>
    </citation>
    <scope>IDENTIFICATION</scope>
</reference>
<dbReference type="AlphaFoldDB" id="A0A8C5EYB8"/>
<reference evidence="2" key="2">
    <citation type="submission" date="2025-08" db="UniProtKB">
        <authorList>
            <consortium name="Ensembl"/>
        </authorList>
    </citation>
    <scope>IDENTIFICATION</scope>
</reference>
<dbReference type="GeneTree" id="ENSGT00940000166023"/>
<dbReference type="InterPro" id="IPR013924">
    <property type="entry name" value="RNase_H2_suC"/>
</dbReference>
<organism evidence="2 3">
    <name type="scientific">Gopherus evgoodei</name>
    <name type="common">Goodes thornscrub tortoise</name>
    <dbReference type="NCBI Taxonomy" id="1825980"/>
    <lineage>
        <taxon>Eukaryota</taxon>
        <taxon>Metazoa</taxon>
        <taxon>Chordata</taxon>
        <taxon>Craniata</taxon>
        <taxon>Vertebrata</taxon>
        <taxon>Euteleostomi</taxon>
        <taxon>Archelosauria</taxon>
        <taxon>Testudinata</taxon>
        <taxon>Testudines</taxon>
        <taxon>Cryptodira</taxon>
        <taxon>Durocryptodira</taxon>
        <taxon>Testudinoidea</taxon>
        <taxon>Testudinidae</taxon>
        <taxon>Gopherus</taxon>
    </lineage>
</organism>
<gene>
    <name evidence="2" type="primary">RNASEH2C</name>
</gene>
<evidence type="ECO:0000256" key="1">
    <source>
        <dbReference type="SAM" id="MobiDB-lite"/>
    </source>
</evidence>
<dbReference type="Ensembl" id="ENSGEVT00005023253.1">
    <property type="protein sequence ID" value="ENSGEVP00005022133.1"/>
    <property type="gene ID" value="ENSGEVG00005015716.1"/>
</dbReference>
<proteinExistence type="predicted"/>
<dbReference type="Proteomes" id="UP000694390">
    <property type="component" value="Chromosome 7"/>
</dbReference>
<dbReference type="Gene3D" id="2.40.128.680">
    <property type="match status" value="1"/>
</dbReference>
<dbReference type="PANTHER" id="PTHR47063">
    <property type="entry name" value="RIBONUCLEASE H2 SUBUNIT C"/>
    <property type="match status" value="1"/>
</dbReference>
<reference evidence="2" key="1">
    <citation type="submission" date="2019-06" db="EMBL/GenBank/DDBJ databases">
        <title>G10K-VGP Goodes thornscrub tortoise genome, primary haplotype.</title>
        <authorList>
            <person name="Murphy B."/>
            <person name="Edwards T."/>
            <person name="Rhie A."/>
            <person name="Koren S."/>
            <person name="Phillippy A."/>
            <person name="Fedrigo O."/>
            <person name="Haase B."/>
            <person name="Mountcastle J."/>
            <person name="Lewin H."/>
            <person name="Damas J."/>
            <person name="Howe K."/>
            <person name="Formenti G."/>
            <person name="Myers G."/>
            <person name="Durbin R."/>
            <person name="Jarvis E.D."/>
        </authorList>
    </citation>
    <scope>NUCLEOTIDE SEQUENCE [LARGE SCALE GENOMIC DNA]</scope>
</reference>
<sequence length="210" mass="22807">MHRDSRPRAARGALGEGGRPQLSSACLWSKMSESSSPIRLDLSSLRGAPQDVLHLLPCEVEHNGSAPVDRYFTPAIRQGSQEKSVSFRGRSLKGQEVMVPQGYVGLVLKEDQRPCTEEEERTVRLKSTFGTLTVWNLERAPSADDGLLLALNWPGIAEAVSTDVLLSCPLPPPQNSEGGWWRVLGPGLAATATTKGWGARSPPIPQRLAY</sequence>
<dbReference type="PANTHER" id="PTHR47063:SF1">
    <property type="entry name" value="RIBONUCLEASE H2 SUBUNIT C"/>
    <property type="match status" value="1"/>
</dbReference>
<feature type="region of interest" description="Disordered" evidence="1">
    <location>
        <begin position="1"/>
        <end position="20"/>
    </location>
</feature>
<name>A0A8C5EYB8_9SAUR</name>
<evidence type="ECO:0000313" key="3">
    <source>
        <dbReference type="Proteomes" id="UP000694390"/>
    </source>
</evidence>
<dbReference type="CDD" id="cd09271">
    <property type="entry name" value="RNase_H2-C"/>
    <property type="match status" value="1"/>
</dbReference>
<evidence type="ECO:0000313" key="2">
    <source>
        <dbReference type="Ensembl" id="ENSGEVP00005022133.1"/>
    </source>
</evidence>